<evidence type="ECO:0000259" key="8">
    <source>
        <dbReference type="Pfam" id="PF00892"/>
    </source>
</evidence>
<feature type="transmembrane region" description="Helical" evidence="7">
    <location>
        <begin position="227"/>
        <end position="246"/>
    </location>
</feature>
<dbReference type="EMBL" id="LNNH01000022">
    <property type="protein sequence ID" value="KWW18695.1"/>
    <property type="molecule type" value="Genomic_DNA"/>
</dbReference>
<feature type="transmembrane region" description="Helical" evidence="7">
    <location>
        <begin position="165"/>
        <end position="183"/>
    </location>
</feature>
<dbReference type="InterPro" id="IPR037185">
    <property type="entry name" value="EmrE-like"/>
</dbReference>
<feature type="transmembrane region" description="Helical" evidence="7">
    <location>
        <begin position="81"/>
        <end position="98"/>
    </location>
</feature>
<evidence type="ECO:0000256" key="5">
    <source>
        <dbReference type="ARBA" id="ARBA00022989"/>
    </source>
</evidence>
<evidence type="ECO:0000256" key="2">
    <source>
        <dbReference type="ARBA" id="ARBA00007362"/>
    </source>
</evidence>
<feature type="transmembrane region" description="Helical" evidence="7">
    <location>
        <begin position="49"/>
        <end position="69"/>
    </location>
</feature>
<dbReference type="Gene3D" id="1.10.3730.20">
    <property type="match status" value="1"/>
</dbReference>
<feature type="transmembrane region" description="Helical" evidence="7">
    <location>
        <begin position="258"/>
        <end position="277"/>
    </location>
</feature>
<evidence type="ECO:0000256" key="1">
    <source>
        <dbReference type="ARBA" id="ARBA00004651"/>
    </source>
</evidence>
<protein>
    <submittedName>
        <fullName evidence="9">Multidrug ABC transporter permease</fullName>
    </submittedName>
</protein>
<dbReference type="InterPro" id="IPR050638">
    <property type="entry name" value="AA-Vitamin_Transporters"/>
</dbReference>
<keyword evidence="3" id="KW-1003">Cell membrane</keyword>
<evidence type="ECO:0000256" key="7">
    <source>
        <dbReference type="SAM" id="Phobius"/>
    </source>
</evidence>
<feature type="domain" description="EamA" evidence="8">
    <location>
        <begin position="166"/>
        <end position="300"/>
    </location>
</feature>
<name>A0A109MXY9_9BACI</name>
<proteinExistence type="inferred from homology"/>
<feature type="domain" description="EamA" evidence="8">
    <location>
        <begin position="24"/>
        <end position="153"/>
    </location>
</feature>
<feature type="transmembrane region" description="Helical" evidence="7">
    <location>
        <begin position="136"/>
        <end position="153"/>
    </location>
</feature>
<dbReference type="PANTHER" id="PTHR32322">
    <property type="entry name" value="INNER MEMBRANE TRANSPORTER"/>
    <property type="match status" value="1"/>
</dbReference>
<comment type="similarity">
    <text evidence="2">Belongs to the EamA transporter family.</text>
</comment>
<evidence type="ECO:0000256" key="6">
    <source>
        <dbReference type="ARBA" id="ARBA00023136"/>
    </source>
</evidence>
<dbReference type="GO" id="GO:0005886">
    <property type="term" value="C:plasma membrane"/>
    <property type="evidence" value="ECO:0007669"/>
    <property type="project" value="UniProtKB-SubCell"/>
</dbReference>
<evidence type="ECO:0000313" key="10">
    <source>
        <dbReference type="Proteomes" id="UP000064189"/>
    </source>
</evidence>
<feature type="transmembrane region" description="Helical" evidence="7">
    <location>
        <begin position="283"/>
        <end position="300"/>
    </location>
</feature>
<dbReference type="Pfam" id="PF00892">
    <property type="entry name" value="EamA"/>
    <property type="match status" value="2"/>
</dbReference>
<dbReference type="SUPFAM" id="SSF103481">
    <property type="entry name" value="Multidrug resistance efflux transporter EmrE"/>
    <property type="match status" value="2"/>
</dbReference>
<dbReference type="AlphaFoldDB" id="A0A109MXY9"/>
<accession>A0A109MXY9</accession>
<comment type="subcellular location">
    <subcellularLocation>
        <location evidence="1">Cell membrane</location>
        <topology evidence="1">Multi-pass membrane protein</topology>
    </subcellularLocation>
</comment>
<reference evidence="9 10" key="1">
    <citation type="submission" date="2015-11" db="EMBL/GenBank/DDBJ databases">
        <title>Genome Sequence of Bacillus simplex strain VanAntwerpen2.</title>
        <authorList>
            <person name="Couger M.B."/>
        </authorList>
    </citation>
    <scope>NUCLEOTIDE SEQUENCE [LARGE SCALE GENOMIC DNA]</scope>
    <source>
        <strain evidence="9 10">VanAntwerpen02</strain>
    </source>
</reference>
<dbReference type="RefSeq" id="WP_061142377.1">
    <property type="nucleotide sequence ID" value="NZ_LNNH01000022.1"/>
</dbReference>
<keyword evidence="4 7" id="KW-0812">Transmembrane</keyword>
<comment type="caution">
    <text evidence="9">The sequence shown here is derived from an EMBL/GenBank/DDBJ whole genome shotgun (WGS) entry which is preliminary data.</text>
</comment>
<dbReference type="Proteomes" id="UP000064189">
    <property type="component" value="Unassembled WGS sequence"/>
</dbReference>
<evidence type="ECO:0000256" key="3">
    <source>
        <dbReference type="ARBA" id="ARBA00022475"/>
    </source>
</evidence>
<feature type="transmembrane region" description="Helical" evidence="7">
    <location>
        <begin position="20"/>
        <end position="43"/>
    </location>
</feature>
<keyword evidence="5 7" id="KW-1133">Transmembrane helix</keyword>
<feature type="transmembrane region" description="Helical" evidence="7">
    <location>
        <begin position="110"/>
        <end position="129"/>
    </location>
</feature>
<keyword evidence="6 7" id="KW-0472">Membrane</keyword>
<evidence type="ECO:0000313" key="9">
    <source>
        <dbReference type="EMBL" id="KWW18695.1"/>
    </source>
</evidence>
<keyword evidence="10" id="KW-1185">Reference proteome</keyword>
<dbReference type="PANTHER" id="PTHR32322:SF18">
    <property type="entry name" value="S-ADENOSYLMETHIONINE_S-ADENOSYLHOMOCYSTEINE TRANSPORTER"/>
    <property type="match status" value="1"/>
</dbReference>
<sequence>MNKTLDKYQQNAKTKIGSSIYLYASIVAVLLWSTSFVATKIAYTSFTPLTLGAARFVIAAVILGIILLCKKDKTKPPIKDIGLMSVSGVLGTTIYFGLENIGVEITTASNAAIIVASYPAITALIEFLFYRIKIPWIKGLGIAIAMFGVFQISYNPQSQEGEQQLIGNIILIVAGFVFAFYNFTTRKVVKKYSMITISFYQTVAGAITFIPLAFIEKSSWKIPSMESFLMLLYLGIFCSVIAFLLYNYGLRKLSSSSAVTLMNLVPIFGVLFSVIILHEVVRISQVIGGIIVILGVVLSVRETNQSQTGSNRN</sequence>
<dbReference type="InterPro" id="IPR000620">
    <property type="entry name" value="EamA_dom"/>
</dbReference>
<gene>
    <name evidence="9" type="ORF">AS888_06935</name>
</gene>
<feature type="transmembrane region" description="Helical" evidence="7">
    <location>
        <begin position="195"/>
        <end position="215"/>
    </location>
</feature>
<organism evidence="9 10">
    <name type="scientific">Peribacillus simplex</name>
    <dbReference type="NCBI Taxonomy" id="1478"/>
    <lineage>
        <taxon>Bacteria</taxon>
        <taxon>Bacillati</taxon>
        <taxon>Bacillota</taxon>
        <taxon>Bacilli</taxon>
        <taxon>Bacillales</taxon>
        <taxon>Bacillaceae</taxon>
        <taxon>Peribacillus</taxon>
    </lineage>
</organism>
<evidence type="ECO:0000256" key="4">
    <source>
        <dbReference type="ARBA" id="ARBA00022692"/>
    </source>
</evidence>